<reference evidence="3 4" key="1">
    <citation type="journal article" date="2014" name="Genome Announc.">
        <title>Draft Genome Sequence of the Boron-Tolerant and Moderately Halotolerant Bacterium Gracilibacillus boraciitolerans JCM 21714T.</title>
        <authorList>
            <person name="Ahmed I."/>
            <person name="Oshima K."/>
            <person name="Suda W."/>
            <person name="Kitamura K."/>
            <person name="Iida T."/>
            <person name="Ohmori Y."/>
            <person name="Fujiwara T."/>
            <person name="Hattori M."/>
            <person name="Ohkuma M."/>
        </authorList>
    </citation>
    <scope>NUCLEOTIDE SEQUENCE [LARGE SCALE GENOMIC DNA]</scope>
    <source>
        <strain evidence="3 4">JCM 21714</strain>
    </source>
</reference>
<dbReference type="EMBL" id="BAVS01000006">
    <property type="protein sequence ID" value="GAE92655.1"/>
    <property type="molecule type" value="Genomic_DNA"/>
</dbReference>
<dbReference type="STRING" id="1298598.JCM21714_1665"/>
<sequence length="158" mass="18179">MRLNFRGEARSTENLEEILVEADIVISSTGSNEYIITKDIYQKVERKRKGRPLFLVDIAVPRDLDPALDSKDNVFLYDIDDLQDVVDANLEVRREAAAVIELWIEEGIVAFNEWMQTLGVVPVITALREQALSIQQETMKSIERKMPDLTERERKSTQ</sequence>
<keyword evidence="4" id="KW-1185">Reference proteome</keyword>
<dbReference type="GO" id="GO:0008883">
    <property type="term" value="F:glutamyl-tRNA reductase activity"/>
    <property type="evidence" value="ECO:0007669"/>
    <property type="project" value="InterPro"/>
</dbReference>
<proteinExistence type="predicted"/>
<dbReference type="InterPro" id="IPR006151">
    <property type="entry name" value="Shikm_DH/Glu-tRNA_Rdtase"/>
</dbReference>
<name>W4VGW9_9BACI</name>
<evidence type="ECO:0000259" key="2">
    <source>
        <dbReference type="Pfam" id="PF01488"/>
    </source>
</evidence>
<dbReference type="Gene3D" id="3.40.50.720">
    <property type="entry name" value="NAD(P)-binding Rossmann-like Domain"/>
    <property type="match status" value="1"/>
</dbReference>
<evidence type="ECO:0000259" key="1">
    <source>
        <dbReference type="Pfam" id="PF00745"/>
    </source>
</evidence>
<evidence type="ECO:0000313" key="4">
    <source>
        <dbReference type="Proteomes" id="UP000019102"/>
    </source>
</evidence>
<dbReference type="SUPFAM" id="SSF51735">
    <property type="entry name" value="NAD(P)-binding Rossmann-fold domains"/>
    <property type="match status" value="1"/>
</dbReference>
<evidence type="ECO:0000313" key="3">
    <source>
        <dbReference type="EMBL" id="GAE92655.1"/>
    </source>
</evidence>
<dbReference type="Pfam" id="PF01488">
    <property type="entry name" value="Shikimate_DH"/>
    <property type="match status" value="1"/>
</dbReference>
<dbReference type="Pfam" id="PF00745">
    <property type="entry name" value="GlutR_dimer"/>
    <property type="match status" value="1"/>
</dbReference>
<feature type="domain" description="Quinate/shikimate 5-dehydrogenase/glutamyl-tRNA reductase" evidence="2">
    <location>
        <begin position="8"/>
        <end position="85"/>
    </location>
</feature>
<feature type="domain" description="Tetrapyrrole biosynthesis glutamyl-tRNA reductase dimerisation" evidence="1">
    <location>
        <begin position="101"/>
        <end position="155"/>
    </location>
</feature>
<dbReference type="eggNOG" id="COG0373">
    <property type="taxonomic scope" value="Bacteria"/>
</dbReference>
<dbReference type="Proteomes" id="UP000019102">
    <property type="component" value="Unassembled WGS sequence"/>
</dbReference>
<comment type="caution">
    <text evidence="3">The sequence shown here is derived from an EMBL/GenBank/DDBJ whole genome shotgun (WGS) entry which is preliminary data.</text>
</comment>
<dbReference type="PANTHER" id="PTHR43013">
    <property type="entry name" value="GLUTAMYL-TRNA REDUCTASE"/>
    <property type="match status" value="1"/>
</dbReference>
<dbReference type="GO" id="GO:0050661">
    <property type="term" value="F:NADP binding"/>
    <property type="evidence" value="ECO:0007669"/>
    <property type="project" value="InterPro"/>
</dbReference>
<dbReference type="AlphaFoldDB" id="W4VGW9"/>
<organism evidence="3 4">
    <name type="scientific">Gracilibacillus boraciitolerans JCM 21714</name>
    <dbReference type="NCBI Taxonomy" id="1298598"/>
    <lineage>
        <taxon>Bacteria</taxon>
        <taxon>Bacillati</taxon>
        <taxon>Bacillota</taxon>
        <taxon>Bacilli</taxon>
        <taxon>Bacillales</taxon>
        <taxon>Bacillaceae</taxon>
        <taxon>Gracilibacillus</taxon>
    </lineage>
</organism>
<dbReference type="InterPro" id="IPR036291">
    <property type="entry name" value="NAD(P)-bd_dom_sf"/>
</dbReference>
<gene>
    <name evidence="3" type="ORF">JCM21714_1665</name>
</gene>
<dbReference type="PANTHER" id="PTHR43013:SF1">
    <property type="entry name" value="GLUTAMYL-TRNA REDUCTASE"/>
    <property type="match status" value="1"/>
</dbReference>
<dbReference type="GO" id="GO:0019353">
    <property type="term" value="P:protoporphyrinogen IX biosynthetic process from glutamate"/>
    <property type="evidence" value="ECO:0007669"/>
    <property type="project" value="TreeGrafter"/>
</dbReference>
<protein>
    <submittedName>
        <fullName evidence="3">Glutamyl-tRNA reductase</fullName>
    </submittedName>
</protein>
<dbReference type="InterPro" id="IPR015896">
    <property type="entry name" value="4pyrrol_synth_GluRdtase_dimer"/>
</dbReference>
<accession>W4VGW9</accession>